<dbReference type="AlphaFoldDB" id="A0A511JQA0"/>
<feature type="transmembrane region" description="Helical" evidence="9">
    <location>
        <begin position="289"/>
        <end position="309"/>
    </location>
</feature>
<dbReference type="GO" id="GO:0016020">
    <property type="term" value="C:membrane"/>
    <property type="evidence" value="ECO:0007669"/>
    <property type="project" value="InterPro"/>
</dbReference>
<evidence type="ECO:0000259" key="10">
    <source>
        <dbReference type="SMART" id="SM00387"/>
    </source>
</evidence>
<keyword evidence="12" id="KW-1185">Reference proteome</keyword>
<dbReference type="CDD" id="cd16917">
    <property type="entry name" value="HATPase_UhpB-NarQ-NarX-like"/>
    <property type="match status" value="1"/>
</dbReference>
<evidence type="ECO:0000313" key="11">
    <source>
        <dbReference type="EMBL" id="GEL99723.1"/>
    </source>
</evidence>
<feature type="transmembrane region" description="Helical" evidence="9">
    <location>
        <begin position="73"/>
        <end position="94"/>
    </location>
</feature>
<dbReference type="PANTHER" id="PTHR24421:SF10">
    <property type="entry name" value="NITRATE_NITRITE SENSOR PROTEIN NARQ"/>
    <property type="match status" value="1"/>
</dbReference>
<dbReference type="InterPro" id="IPR036890">
    <property type="entry name" value="HATPase_C_sf"/>
</dbReference>
<keyword evidence="4" id="KW-0808">Transferase</keyword>
<keyword evidence="9" id="KW-0812">Transmembrane</keyword>
<dbReference type="Gene3D" id="1.20.5.1930">
    <property type="match status" value="1"/>
</dbReference>
<evidence type="ECO:0000256" key="6">
    <source>
        <dbReference type="ARBA" id="ARBA00022777"/>
    </source>
</evidence>
<dbReference type="EMBL" id="BJWH01000021">
    <property type="protein sequence ID" value="GEL99723.1"/>
    <property type="molecule type" value="Genomic_DNA"/>
</dbReference>
<dbReference type="Proteomes" id="UP000321049">
    <property type="component" value="Unassembled WGS sequence"/>
</dbReference>
<dbReference type="SUPFAM" id="SSF55874">
    <property type="entry name" value="ATPase domain of HSP90 chaperone/DNA topoisomerase II/histidine kinase"/>
    <property type="match status" value="1"/>
</dbReference>
<feature type="transmembrane region" description="Helical" evidence="9">
    <location>
        <begin position="196"/>
        <end position="215"/>
    </location>
</feature>
<feature type="transmembrane region" description="Helical" evidence="9">
    <location>
        <begin position="227"/>
        <end position="248"/>
    </location>
</feature>
<feature type="transmembrane region" description="Helical" evidence="9">
    <location>
        <begin position="142"/>
        <end position="160"/>
    </location>
</feature>
<keyword evidence="3" id="KW-0597">Phosphoprotein</keyword>
<keyword evidence="6" id="KW-0418">Kinase</keyword>
<sequence>MNTLHAPARFTLAGAYRGHGGTPYGGAMTVADDDARRSGHPRLAVVVAVLTWAVTLAAVVLRVAARVAMDPDLLFFVVDAMVGVVYGTVGAVILARRSHPVGWLVALTGAGGALAALGSAWGTYQSGHPTLPELPVLTATVSWAWVPGTLALFLVVPWLVRDSPLSRGAWTGMVAGALLTLALTVQRLLLPMADNTTLLAGVVVLGLVTAAATGWRYRRGPVRERPGLGLLTVGTALMALSFVPLLLVDSPPEMIFAVPLAHLACQALFPVALLVTVLRNRLWGIDLAVSRAAVAGLLTLGLAVVYALVLVAATVAVGGGAVAQVIATVGVAVAVQPVHSWLGRRVRALVYGESTSSAALRVGRQLAGGTELLDGLTSAVAESLRLESVTVTGDEHTAQWGAATSTPVRRTLEHAGRPIGSLAVTVRPGERLDARTGESLDHLLPVVAAGLALVQGAADLERARDAATRARLAERRLIRRELHDGIGPWLSGLRLGLQGARNTLTRDPAAADTILDALQAEVEQRVQDVRLLSRSLLPPLLDSEGLGPALRELARRTGDGGFDVRLDLAADDLTDLDPRVTAAAYAIVSESVVNASRYSGAEGCTVSVTVQDASLVVIVLDLGSGIPAGSPSGVGLRSMRERADELGGVVTVEPHPPGGTRVHAVLPLDPALVRSLS</sequence>
<dbReference type="EC" id="2.7.13.3" evidence="2"/>
<reference evidence="11 12" key="1">
    <citation type="submission" date="2019-07" db="EMBL/GenBank/DDBJ databases">
        <title>Whole genome shotgun sequence of Cellulomonas terrae NBRC 100819.</title>
        <authorList>
            <person name="Hosoyama A."/>
            <person name="Uohara A."/>
            <person name="Ohji S."/>
            <person name="Ichikawa N."/>
        </authorList>
    </citation>
    <scope>NUCLEOTIDE SEQUENCE [LARGE SCALE GENOMIC DNA]</scope>
    <source>
        <strain evidence="11 12">NBRC 100819</strain>
    </source>
</reference>
<keyword evidence="7" id="KW-0067">ATP-binding</keyword>
<dbReference type="GO" id="GO:0046983">
    <property type="term" value="F:protein dimerization activity"/>
    <property type="evidence" value="ECO:0007669"/>
    <property type="project" value="InterPro"/>
</dbReference>
<feature type="domain" description="Histidine kinase/HSP90-like ATPase" evidence="10">
    <location>
        <begin position="579"/>
        <end position="670"/>
    </location>
</feature>
<evidence type="ECO:0000256" key="5">
    <source>
        <dbReference type="ARBA" id="ARBA00022741"/>
    </source>
</evidence>
<evidence type="ECO:0000256" key="4">
    <source>
        <dbReference type="ARBA" id="ARBA00022679"/>
    </source>
</evidence>
<dbReference type="Gene3D" id="3.30.565.10">
    <property type="entry name" value="Histidine kinase-like ATPase, C-terminal domain"/>
    <property type="match status" value="1"/>
</dbReference>
<feature type="transmembrane region" description="Helical" evidence="9">
    <location>
        <begin position="172"/>
        <end position="190"/>
    </location>
</feature>
<dbReference type="PANTHER" id="PTHR24421">
    <property type="entry name" value="NITRATE/NITRITE SENSOR PROTEIN NARX-RELATED"/>
    <property type="match status" value="1"/>
</dbReference>
<dbReference type="InterPro" id="IPR011712">
    <property type="entry name" value="Sig_transdc_His_kin_sub3_dim/P"/>
</dbReference>
<keyword evidence="9" id="KW-0472">Membrane</keyword>
<gene>
    <name evidence="11" type="ORF">CTE05_32700</name>
</gene>
<dbReference type="InterPro" id="IPR050482">
    <property type="entry name" value="Sensor_HK_TwoCompSys"/>
</dbReference>
<comment type="catalytic activity">
    <reaction evidence="1">
        <text>ATP + protein L-histidine = ADP + protein N-phospho-L-histidine.</text>
        <dbReference type="EC" id="2.7.13.3"/>
    </reaction>
</comment>
<evidence type="ECO:0000256" key="7">
    <source>
        <dbReference type="ARBA" id="ARBA00022840"/>
    </source>
</evidence>
<keyword evidence="5" id="KW-0547">Nucleotide-binding</keyword>
<dbReference type="Pfam" id="PF02518">
    <property type="entry name" value="HATPase_c"/>
    <property type="match status" value="1"/>
</dbReference>
<evidence type="ECO:0000256" key="3">
    <source>
        <dbReference type="ARBA" id="ARBA00022553"/>
    </source>
</evidence>
<name>A0A511JQA0_9CELL</name>
<dbReference type="SMART" id="SM00387">
    <property type="entry name" value="HATPase_c"/>
    <property type="match status" value="1"/>
</dbReference>
<dbReference type="InterPro" id="IPR003594">
    <property type="entry name" value="HATPase_dom"/>
</dbReference>
<evidence type="ECO:0000256" key="9">
    <source>
        <dbReference type="SAM" id="Phobius"/>
    </source>
</evidence>
<protein>
    <recommendedName>
        <fullName evidence="2">histidine kinase</fullName>
        <ecNumber evidence="2">2.7.13.3</ecNumber>
    </recommendedName>
</protein>
<dbReference type="GO" id="GO:0000155">
    <property type="term" value="F:phosphorelay sensor kinase activity"/>
    <property type="evidence" value="ECO:0007669"/>
    <property type="project" value="InterPro"/>
</dbReference>
<evidence type="ECO:0000256" key="8">
    <source>
        <dbReference type="ARBA" id="ARBA00023012"/>
    </source>
</evidence>
<dbReference type="GO" id="GO:0005524">
    <property type="term" value="F:ATP binding"/>
    <property type="evidence" value="ECO:0007669"/>
    <property type="project" value="UniProtKB-KW"/>
</dbReference>
<organism evidence="11 12">
    <name type="scientific">Cellulomonas terrae</name>
    <dbReference type="NCBI Taxonomy" id="311234"/>
    <lineage>
        <taxon>Bacteria</taxon>
        <taxon>Bacillati</taxon>
        <taxon>Actinomycetota</taxon>
        <taxon>Actinomycetes</taxon>
        <taxon>Micrococcales</taxon>
        <taxon>Cellulomonadaceae</taxon>
        <taxon>Cellulomonas</taxon>
    </lineage>
</organism>
<proteinExistence type="predicted"/>
<comment type="caution">
    <text evidence="11">The sequence shown here is derived from an EMBL/GenBank/DDBJ whole genome shotgun (WGS) entry which is preliminary data.</text>
</comment>
<keyword evidence="8" id="KW-0902">Two-component regulatory system</keyword>
<evidence type="ECO:0000256" key="2">
    <source>
        <dbReference type="ARBA" id="ARBA00012438"/>
    </source>
</evidence>
<dbReference type="Pfam" id="PF07730">
    <property type="entry name" value="HisKA_3"/>
    <property type="match status" value="1"/>
</dbReference>
<feature type="transmembrane region" description="Helical" evidence="9">
    <location>
        <begin position="101"/>
        <end position="122"/>
    </location>
</feature>
<feature type="transmembrane region" description="Helical" evidence="9">
    <location>
        <begin position="254"/>
        <end position="277"/>
    </location>
</feature>
<feature type="transmembrane region" description="Helical" evidence="9">
    <location>
        <begin position="315"/>
        <end position="335"/>
    </location>
</feature>
<evidence type="ECO:0000313" key="12">
    <source>
        <dbReference type="Proteomes" id="UP000321049"/>
    </source>
</evidence>
<feature type="transmembrane region" description="Helical" evidence="9">
    <location>
        <begin position="43"/>
        <end position="61"/>
    </location>
</feature>
<keyword evidence="9" id="KW-1133">Transmembrane helix</keyword>
<evidence type="ECO:0000256" key="1">
    <source>
        <dbReference type="ARBA" id="ARBA00000085"/>
    </source>
</evidence>
<accession>A0A511JQA0</accession>